<evidence type="ECO:0000313" key="1">
    <source>
        <dbReference type="EMBL" id="BDI20965.1"/>
    </source>
</evidence>
<name>A0ABM7ZCB3_NOSCO</name>
<reference evidence="1" key="1">
    <citation type="submission" date="2022-04" db="EMBL/GenBank/DDBJ databases">
        <title>Complete genome sequence of a cyanobacterium, Nostoc sp. SO-36, isolated in Antarctica.</title>
        <authorList>
            <person name="Kanesaki Y."/>
            <person name="Effendi D."/>
            <person name="Sakamoto T."/>
            <person name="Ohtani S."/>
            <person name="Awai K."/>
        </authorList>
    </citation>
    <scope>NUCLEOTIDE SEQUENCE</scope>
    <source>
        <strain evidence="1">SO-36</strain>
        <plasmid evidence="1">pANSO36C</plasmid>
    </source>
</reference>
<protein>
    <submittedName>
        <fullName evidence="1">Uncharacterized protein</fullName>
    </submittedName>
</protein>
<organism evidence="1 2">
    <name type="scientific">Nostoc cf. commune SO-36</name>
    <dbReference type="NCBI Taxonomy" id="449208"/>
    <lineage>
        <taxon>Bacteria</taxon>
        <taxon>Bacillati</taxon>
        <taxon>Cyanobacteriota</taxon>
        <taxon>Cyanophyceae</taxon>
        <taxon>Nostocales</taxon>
        <taxon>Nostocaceae</taxon>
        <taxon>Nostoc</taxon>
    </lineage>
</organism>
<dbReference type="Proteomes" id="UP001055453">
    <property type="component" value="Plasmid pANSO36C"/>
</dbReference>
<keyword evidence="1" id="KW-0614">Plasmid</keyword>
<dbReference type="EMBL" id="AP025735">
    <property type="protein sequence ID" value="BDI20965.1"/>
    <property type="molecule type" value="Genomic_DNA"/>
</dbReference>
<gene>
    <name evidence="1" type="ORF">ANSO36C_67670</name>
</gene>
<evidence type="ECO:0000313" key="2">
    <source>
        <dbReference type="Proteomes" id="UP001055453"/>
    </source>
</evidence>
<keyword evidence="2" id="KW-1185">Reference proteome</keyword>
<dbReference type="RefSeq" id="WP_104910228.1">
    <property type="nucleotide sequence ID" value="NZ_AP025735.1"/>
</dbReference>
<accession>A0ABM7ZCB3</accession>
<geneLocation type="plasmid" evidence="1 2">
    <name>pANSO36C</name>
</geneLocation>
<proteinExistence type="predicted"/>
<sequence length="72" mass="8246">MTPDKKALLDKECTASIFIPELNDYVEIVGGKCEQIDGKQYLRIICEDSKGNEVCLNPSDLELYFKRFIVPF</sequence>